<reference evidence="1" key="1">
    <citation type="submission" date="2021-01" db="EMBL/GenBank/DDBJ databases">
        <authorList>
            <person name="Corre E."/>
            <person name="Pelletier E."/>
            <person name="Niang G."/>
            <person name="Scheremetjew M."/>
            <person name="Finn R."/>
            <person name="Kale V."/>
            <person name="Holt S."/>
            <person name="Cochrane G."/>
            <person name="Meng A."/>
            <person name="Brown T."/>
            <person name="Cohen L."/>
        </authorList>
    </citation>
    <scope>NUCLEOTIDE SEQUENCE</scope>
    <source>
        <strain evidence="1">PLY182g</strain>
    </source>
</reference>
<dbReference type="PANTHER" id="PTHR21562:SF83">
    <property type="entry name" value="PECTIN ACETYLESTERASE 4"/>
    <property type="match status" value="1"/>
</dbReference>
<protein>
    <submittedName>
        <fullName evidence="1">Uncharacterized protein</fullName>
    </submittedName>
</protein>
<accession>A0A7S0LV47</accession>
<gene>
    <name evidence="1" type="ORF">CPEL01642_LOCUS25057</name>
</gene>
<name>A0A7S0LV47_9EUKA</name>
<dbReference type="AlphaFoldDB" id="A0A7S0LV47"/>
<proteinExistence type="predicted"/>
<sequence length="416" mass="43574">MLYYRPCCNGEDSWDFCNTSSSIWLVVFGDGNSDGWCWDSDSCARRAASLPERVGSGKWPAVFSRSESEPGSGWGPSVGAFSKLAEVNPNFYKAYTAYVPSCSSDLFLGECEGRTIGSAIDSNFKFCGKAIALAALRSLIPDMERYGADHVVLVSGAGVLTYIDELSALLPKSAAVSAVCDGCALFDSPPTHLPSSPPPALALHPLVLSPNSNCTDAFSCGPAETLPTAIKLWASQQKSECGGWRCLLSTPKQGALGVIGRAAAMMPLLAYHPLYDAAAFAARGTTPAAANASTAVEVRANVLAAVTPAAVVLAPACAQPQSSFTRIQFFHIDVVSSGGAALNQASRSSRARKASRVGAPGAFSHALYDLIHGAASSRVDACIGPGCNLSCEDRLSLIATDQGKHRSAHHHDVDRQ</sequence>
<dbReference type="InterPro" id="IPR004963">
    <property type="entry name" value="PAE/NOTUM"/>
</dbReference>
<dbReference type="GO" id="GO:0016787">
    <property type="term" value="F:hydrolase activity"/>
    <property type="evidence" value="ECO:0007669"/>
    <property type="project" value="InterPro"/>
</dbReference>
<evidence type="ECO:0000313" key="1">
    <source>
        <dbReference type="EMBL" id="CAD8621674.1"/>
    </source>
</evidence>
<dbReference type="EMBL" id="HBEY01052077">
    <property type="protein sequence ID" value="CAD8621674.1"/>
    <property type="molecule type" value="Transcribed_RNA"/>
</dbReference>
<organism evidence="1">
    <name type="scientific">Coccolithus braarudii</name>
    <dbReference type="NCBI Taxonomy" id="221442"/>
    <lineage>
        <taxon>Eukaryota</taxon>
        <taxon>Haptista</taxon>
        <taxon>Haptophyta</taxon>
        <taxon>Prymnesiophyceae</taxon>
        <taxon>Coccolithales</taxon>
        <taxon>Coccolithaceae</taxon>
        <taxon>Coccolithus</taxon>
    </lineage>
</organism>
<dbReference type="PANTHER" id="PTHR21562">
    <property type="entry name" value="NOTUM-RELATED"/>
    <property type="match status" value="1"/>
</dbReference>
<dbReference type="Pfam" id="PF03283">
    <property type="entry name" value="PAE"/>
    <property type="match status" value="1"/>
</dbReference>